<keyword evidence="2" id="KW-1185">Reference proteome</keyword>
<dbReference type="EMBL" id="KN882089">
    <property type="protein sequence ID" value="KIY44519.1"/>
    <property type="molecule type" value="Genomic_DNA"/>
</dbReference>
<sequence length="208" mass="23721">QLFYADSGPVPGSDDYTTVCLYHGTMFYGPIFYKLFPYCASHNIRLVVVNRKEYPGSSKYTDDEIEDLHACRQVFLQRLGTEVADFLVWFISAHDIPRIGLHQKSGGIAVVGWSMGAATILPLLAYPELVPAGIRAKLSPYIKDYILYDPPYLALGYSLPADHNAYNPLWTDPDCESPEERYTNFKLWISSYFKHPDVVRSIHDLDFR</sequence>
<reference evidence="1 2" key="1">
    <citation type="journal article" date="2015" name="Fungal Genet. Biol.">
        <title>Evolution of novel wood decay mechanisms in Agaricales revealed by the genome sequences of Fistulina hepatica and Cylindrobasidium torrendii.</title>
        <authorList>
            <person name="Floudas D."/>
            <person name="Held B.W."/>
            <person name="Riley R."/>
            <person name="Nagy L.G."/>
            <person name="Koehler G."/>
            <person name="Ransdell A.S."/>
            <person name="Younus H."/>
            <person name="Chow J."/>
            <person name="Chiniquy J."/>
            <person name="Lipzen A."/>
            <person name="Tritt A."/>
            <person name="Sun H."/>
            <person name="Haridas S."/>
            <person name="LaButti K."/>
            <person name="Ohm R.A."/>
            <person name="Kues U."/>
            <person name="Blanchette R.A."/>
            <person name="Grigoriev I.V."/>
            <person name="Minto R.E."/>
            <person name="Hibbett D.S."/>
        </authorList>
    </citation>
    <scope>NUCLEOTIDE SEQUENCE [LARGE SCALE GENOMIC DNA]</scope>
    <source>
        <strain evidence="1 2">ATCC 64428</strain>
    </source>
</reference>
<name>A0A0D7A2B8_9AGAR</name>
<feature type="non-terminal residue" evidence="1">
    <location>
        <position position="208"/>
    </location>
</feature>
<evidence type="ECO:0008006" key="3">
    <source>
        <dbReference type="Google" id="ProtNLM"/>
    </source>
</evidence>
<dbReference type="SUPFAM" id="SSF53474">
    <property type="entry name" value="alpha/beta-Hydrolases"/>
    <property type="match status" value="1"/>
</dbReference>
<dbReference type="OrthoDB" id="5311491at2759"/>
<accession>A0A0D7A2B8</accession>
<dbReference type="AlphaFoldDB" id="A0A0D7A2B8"/>
<dbReference type="Gene3D" id="3.40.50.1820">
    <property type="entry name" value="alpha/beta hydrolase"/>
    <property type="match status" value="1"/>
</dbReference>
<protein>
    <recommendedName>
        <fullName evidence="3">AB hydrolase-1 domain-containing protein</fullName>
    </recommendedName>
</protein>
<feature type="non-terminal residue" evidence="1">
    <location>
        <position position="1"/>
    </location>
</feature>
<gene>
    <name evidence="1" type="ORF">FISHEDRAFT_25621</name>
</gene>
<dbReference type="InterPro" id="IPR029058">
    <property type="entry name" value="AB_hydrolase_fold"/>
</dbReference>
<dbReference type="Proteomes" id="UP000054144">
    <property type="component" value="Unassembled WGS sequence"/>
</dbReference>
<evidence type="ECO:0000313" key="2">
    <source>
        <dbReference type="Proteomes" id="UP000054144"/>
    </source>
</evidence>
<evidence type="ECO:0000313" key="1">
    <source>
        <dbReference type="EMBL" id="KIY44519.1"/>
    </source>
</evidence>
<proteinExistence type="predicted"/>
<organism evidence="1 2">
    <name type="scientific">Fistulina hepatica ATCC 64428</name>
    <dbReference type="NCBI Taxonomy" id="1128425"/>
    <lineage>
        <taxon>Eukaryota</taxon>
        <taxon>Fungi</taxon>
        <taxon>Dikarya</taxon>
        <taxon>Basidiomycota</taxon>
        <taxon>Agaricomycotina</taxon>
        <taxon>Agaricomycetes</taxon>
        <taxon>Agaricomycetidae</taxon>
        <taxon>Agaricales</taxon>
        <taxon>Fistulinaceae</taxon>
        <taxon>Fistulina</taxon>
    </lineage>
</organism>